<evidence type="ECO:0000313" key="2">
    <source>
        <dbReference type="Proteomes" id="UP000070107"/>
    </source>
</evidence>
<sequence>MPSYELNITFDAAGLSALSASGQSVSIVKQSAGGKPTAWITFTPQMANSITWTEQYSVYSSTTNAQSGAVIVTSSEATAIGGSSYTLNTAGYFDAGASGVVGPTQYQIVNNDPSLIISGTAMVTAGLVQGASVNGTTVSAPICAAGVLYNQTALFTPIETIQVFTSSYSNNGIVISQVSGNALTVQYTTNTTAGITYNDQQNQFILS</sequence>
<dbReference type="Proteomes" id="UP000070107">
    <property type="component" value="Unassembled WGS sequence"/>
</dbReference>
<accession>A0A135HQ12</accession>
<dbReference type="EMBL" id="LNTU01000038">
    <property type="protein sequence ID" value="KXF75284.1"/>
    <property type="molecule type" value="Genomic_DNA"/>
</dbReference>
<organism evidence="1 2">
    <name type="scientific">Paramesorhizobium deserti</name>
    <dbReference type="NCBI Taxonomy" id="1494590"/>
    <lineage>
        <taxon>Bacteria</taxon>
        <taxon>Pseudomonadati</taxon>
        <taxon>Pseudomonadota</taxon>
        <taxon>Alphaproteobacteria</taxon>
        <taxon>Hyphomicrobiales</taxon>
        <taxon>Phyllobacteriaceae</taxon>
        <taxon>Paramesorhizobium</taxon>
    </lineage>
</organism>
<comment type="caution">
    <text evidence="1">The sequence shown here is derived from an EMBL/GenBank/DDBJ whole genome shotgun (WGS) entry which is preliminary data.</text>
</comment>
<evidence type="ECO:0000313" key="1">
    <source>
        <dbReference type="EMBL" id="KXF75284.1"/>
    </source>
</evidence>
<name>A0A135HQ12_9HYPH</name>
<dbReference type="OrthoDB" id="1348340at2"/>
<keyword evidence="2" id="KW-1185">Reference proteome</keyword>
<proteinExistence type="predicted"/>
<gene>
    <name evidence="1" type="ORF">ATN84_18610</name>
</gene>
<protein>
    <submittedName>
        <fullName evidence="1">Uncharacterized protein</fullName>
    </submittedName>
</protein>
<reference evidence="1 2" key="1">
    <citation type="submission" date="2015-11" db="EMBL/GenBank/DDBJ databases">
        <title>Draft genome sequence of Paramesorhizobium deserti A-3-E, a strain highly resistant to diverse beta-lactam antibiotics.</title>
        <authorList>
            <person name="Lv R."/>
            <person name="Yang X."/>
            <person name="Fang N."/>
            <person name="Guo J."/>
            <person name="Luo X."/>
            <person name="Peng F."/>
            <person name="Yang R."/>
            <person name="Cui Y."/>
            <person name="Fang C."/>
            <person name="Song Y."/>
        </authorList>
    </citation>
    <scope>NUCLEOTIDE SEQUENCE [LARGE SCALE GENOMIC DNA]</scope>
    <source>
        <strain evidence="1 2">A-3-E</strain>
    </source>
</reference>
<dbReference type="AlphaFoldDB" id="A0A135HQ12"/>
<dbReference type="RefSeq" id="WP_068884488.1">
    <property type="nucleotide sequence ID" value="NZ_LNTU01000038.1"/>
</dbReference>